<evidence type="ECO:0000313" key="4">
    <source>
        <dbReference type="Proteomes" id="UP001232536"/>
    </source>
</evidence>
<name>A0ABT9D7A0_9CELL</name>
<gene>
    <name evidence="3" type="ORF">Q6348_05895</name>
</gene>
<proteinExistence type="predicted"/>
<dbReference type="InterPro" id="IPR015424">
    <property type="entry name" value="PyrdxlP-dep_Trfase"/>
</dbReference>
<evidence type="ECO:0000256" key="1">
    <source>
        <dbReference type="ARBA" id="ARBA00022898"/>
    </source>
</evidence>
<dbReference type="Gene3D" id="3.90.1150.10">
    <property type="entry name" value="Aspartate Aminotransferase, domain 1"/>
    <property type="match status" value="1"/>
</dbReference>
<protein>
    <submittedName>
        <fullName evidence="3">Aminotransferase class V-fold PLP-dependent enzyme</fullName>
    </submittedName>
</protein>
<organism evidence="3 4">
    <name type="scientific">Actinotalea lenta</name>
    <dbReference type="NCBI Taxonomy" id="3064654"/>
    <lineage>
        <taxon>Bacteria</taxon>
        <taxon>Bacillati</taxon>
        <taxon>Actinomycetota</taxon>
        <taxon>Actinomycetes</taxon>
        <taxon>Micrococcales</taxon>
        <taxon>Cellulomonadaceae</taxon>
        <taxon>Actinotalea</taxon>
    </lineage>
</organism>
<keyword evidence="3" id="KW-0808">Transferase</keyword>
<keyword evidence="3" id="KW-0032">Aminotransferase</keyword>
<dbReference type="Pfam" id="PF00266">
    <property type="entry name" value="Aminotran_5"/>
    <property type="match status" value="1"/>
</dbReference>
<reference evidence="3 4" key="1">
    <citation type="submission" date="2023-07" db="EMBL/GenBank/DDBJ databases">
        <title>Description of novel actinomycetes strains, isolated from tidal flat sediment.</title>
        <authorList>
            <person name="Lu C."/>
        </authorList>
    </citation>
    <scope>NUCLEOTIDE SEQUENCE [LARGE SCALE GENOMIC DNA]</scope>
    <source>
        <strain evidence="3 4">SYSU T00b441</strain>
    </source>
</reference>
<keyword evidence="4" id="KW-1185">Reference proteome</keyword>
<dbReference type="InterPro" id="IPR000192">
    <property type="entry name" value="Aminotrans_V_dom"/>
</dbReference>
<comment type="caution">
    <text evidence="3">The sequence shown here is derived from an EMBL/GenBank/DDBJ whole genome shotgun (WGS) entry which is preliminary data.</text>
</comment>
<feature type="domain" description="Aminotransferase class V" evidence="2">
    <location>
        <begin position="53"/>
        <end position="339"/>
    </location>
</feature>
<dbReference type="Proteomes" id="UP001232536">
    <property type="component" value="Unassembled WGS sequence"/>
</dbReference>
<sequence>MTTSQHDLAVDPTLVELNHASFGAPTRAALARAQDERARIERDTARGLGPDLTVRLREQARALEALVGADPGSLALTANSTEGHGALTASLPLAAGDHVLLADLEYASVLRGWQVACERVGATADVVPLALPATADQVLATVAAMHPATRVVVLSAITSSTALALPVREVAAICRERGVTLVVDAAHVVGHAPLDVADLGADAVLGSLHKWLPVPRAVGFLWLAPHLRDRVRPAVVSLAWDSEDLVERFGWRGTWDPAPALGLGAAIAEHDAWRAAGDLDRAVELADRLSETLTGLGLRATGTAELVPRRLRAFLVDGVTLPTLRAALDGAGVRAWTGTAPDGTTLLRVSTHVHTAPGDDAALAAGLRTARRSHEPLPAPGAPPLDRR</sequence>
<dbReference type="SUPFAM" id="SSF53383">
    <property type="entry name" value="PLP-dependent transferases"/>
    <property type="match status" value="1"/>
</dbReference>
<dbReference type="EMBL" id="JAUQYP010000001">
    <property type="protein sequence ID" value="MDO8106728.1"/>
    <property type="molecule type" value="Genomic_DNA"/>
</dbReference>
<dbReference type="InterPro" id="IPR015422">
    <property type="entry name" value="PyrdxlP-dep_Trfase_small"/>
</dbReference>
<keyword evidence="1" id="KW-0663">Pyridoxal phosphate</keyword>
<dbReference type="Gene3D" id="3.40.640.10">
    <property type="entry name" value="Type I PLP-dependent aspartate aminotransferase-like (Major domain)"/>
    <property type="match status" value="1"/>
</dbReference>
<evidence type="ECO:0000313" key="3">
    <source>
        <dbReference type="EMBL" id="MDO8106728.1"/>
    </source>
</evidence>
<dbReference type="PANTHER" id="PTHR43092:SF2">
    <property type="entry name" value="HERCYNYLCYSTEINE SULFOXIDE LYASE"/>
    <property type="match status" value="1"/>
</dbReference>
<evidence type="ECO:0000259" key="2">
    <source>
        <dbReference type="Pfam" id="PF00266"/>
    </source>
</evidence>
<dbReference type="GO" id="GO:0008483">
    <property type="term" value="F:transaminase activity"/>
    <property type="evidence" value="ECO:0007669"/>
    <property type="project" value="UniProtKB-KW"/>
</dbReference>
<accession>A0ABT9D7A0</accession>
<dbReference type="PANTHER" id="PTHR43092">
    <property type="entry name" value="L-CYSTEINE DESULFHYDRASE"/>
    <property type="match status" value="1"/>
</dbReference>
<dbReference type="InterPro" id="IPR015421">
    <property type="entry name" value="PyrdxlP-dep_Trfase_major"/>
</dbReference>
<dbReference type="RefSeq" id="WP_304600373.1">
    <property type="nucleotide sequence ID" value="NZ_JAUQYO010000001.1"/>
</dbReference>